<accession>A0AAD1T8K8</accession>
<evidence type="ECO:0000313" key="3">
    <source>
        <dbReference type="Proteomes" id="UP001295444"/>
    </source>
</evidence>
<dbReference type="EMBL" id="OW240921">
    <property type="protein sequence ID" value="CAH2318939.1"/>
    <property type="molecule type" value="Genomic_DNA"/>
</dbReference>
<reference evidence="2" key="1">
    <citation type="submission" date="2022-03" db="EMBL/GenBank/DDBJ databases">
        <authorList>
            <person name="Alioto T."/>
            <person name="Alioto T."/>
            <person name="Gomez Garrido J."/>
        </authorList>
    </citation>
    <scope>NUCLEOTIDE SEQUENCE</scope>
</reference>
<dbReference type="Proteomes" id="UP001295444">
    <property type="component" value="Chromosome 10"/>
</dbReference>
<evidence type="ECO:0000256" key="1">
    <source>
        <dbReference type="SAM" id="MobiDB-lite"/>
    </source>
</evidence>
<keyword evidence="3" id="KW-1185">Reference proteome</keyword>
<organism evidence="2 3">
    <name type="scientific">Pelobates cultripes</name>
    <name type="common">Western spadefoot toad</name>
    <dbReference type="NCBI Taxonomy" id="61616"/>
    <lineage>
        <taxon>Eukaryota</taxon>
        <taxon>Metazoa</taxon>
        <taxon>Chordata</taxon>
        <taxon>Craniata</taxon>
        <taxon>Vertebrata</taxon>
        <taxon>Euteleostomi</taxon>
        <taxon>Amphibia</taxon>
        <taxon>Batrachia</taxon>
        <taxon>Anura</taxon>
        <taxon>Pelobatoidea</taxon>
        <taxon>Pelobatidae</taxon>
        <taxon>Pelobates</taxon>
    </lineage>
</organism>
<gene>
    <name evidence="2" type="ORF">PECUL_23A010602</name>
</gene>
<evidence type="ECO:0008006" key="4">
    <source>
        <dbReference type="Google" id="ProtNLM"/>
    </source>
</evidence>
<evidence type="ECO:0000313" key="2">
    <source>
        <dbReference type="EMBL" id="CAH2318939.1"/>
    </source>
</evidence>
<sequence>MKQTIESHLNVQQATPTQIQDGARDTGSPILKPEVGDSQNSFQSTDMTPATDASISTMLERLKAALCSDIQKMASDIRTDIQALGDRTAHLEEKTE</sequence>
<feature type="non-terminal residue" evidence="2">
    <location>
        <position position="96"/>
    </location>
</feature>
<dbReference type="AlphaFoldDB" id="A0AAD1T8K8"/>
<protein>
    <recommendedName>
        <fullName evidence="4">Heat shock factor binding protein 1</fullName>
    </recommendedName>
</protein>
<feature type="region of interest" description="Disordered" evidence="1">
    <location>
        <begin position="1"/>
        <end position="49"/>
    </location>
</feature>
<name>A0AAD1T8K8_PELCU</name>
<proteinExistence type="predicted"/>
<feature type="compositionally biased region" description="Polar residues" evidence="1">
    <location>
        <begin position="1"/>
        <end position="20"/>
    </location>
</feature>
<feature type="compositionally biased region" description="Polar residues" evidence="1">
    <location>
        <begin position="37"/>
        <end position="49"/>
    </location>
</feature>